<dbReference type="InterPro" id="IPR036249">
    <property type="entry name" value="Thioredoxin-like_sf"/>
</dbReference>
<dbReference type="EMBL" id="CP093351">
    <property type="protein sequence ID" value="WOH15794.1"/>
    <property type="molecule type" value="Genomic_DNA"/>
</dbReference>
<dbReference type="KEGG" id="dcr:108202874"/>
<name>A0AAF0XZL9_DAUCS</name>
<evidence type="ECO:0000313" key="2">
    <source>
        <dbReference type="EMBL" id="WOH15794.1"/>
    </source>
</evidence>
<reference evidence="2" key="2">
    <citation type="submission" date="2022-03" db="EMBL/GenBank/DDBJ databases">
        <title>Draft title - Genomic analysis of global carrot germplasm unveils the trajectory of domestication and the origin of high carotenoid orange carrot.</title>
        <authorList>
            <person name="Iorizzo M."/>
            <person name="Ellison S."/>
            <person name="Senalik D."/>
            <person name="Macko-Podgorni A."/>
            <person name="Grzebelus D."/>
            <person name="Bostan H."/>
            <person name="Rolling W."/>
            <person name="Curaba J."/>
            <person name="Simon P."/>
        </authorList>
    </citation>
    <scope>NUCLEOTIDE SEQUENCE</scope>
    <source>
        <tissue evidence="2">Leaf</tissue>
    </source>
</reference>
<gene>
    <name evidence="2" type="ORF">DCAR_0935340</name>
</gene>
<protein>
    <recommendedName>
        <fullName evidence="4">Diacylglycerol O-acyltransferase 3, cytosolic</fullName>
    </recommendedName>
</protein>
<evidence type="ECO:0000313" key="3">
    <source>
        <dbReference type="Proteomes" id="UP000077755"/>
    </source>
</evidence>
<accession>A0AAF0XZL9</accession>
<dbReference type="AlphaFoldDB" id="A0AAF0XZL9"/>
<evidence type="ECO:0000256" key="1">
    <source>
        <dbReference type="SAM" id="Coils"/>
    </source>
</evidence>
<evidence type="ECO:0008006" key="4">
    <source>
        <dbReference type="Google" id="ProtNLM"/>
    </source>
</evidence>
<sequence length="364" mass="39188">MEVSGVVFRSMPCLNQSSISKSCLFAGDAGIAFSGEMSKMGRHELRVYAKPRKAFGFYDDGHIEYYNKSLKMIRCGGVKEKEKELESQEKKMKKKLKLLKGLSKNISMFSGMGFGLDSEVGIAGEVKGKMISEAADMLLAQLQQLKAEKKEIKRQRKEEKSKLKALRMKNKMECKGDSSSSSESSDEECGEVIDMNRLKIESGTVNDQHVISQESTLTIPSTPNMAEERSIGVSALSTTGESNVDNLYSLQGNSLATESSSRKIEVCMGGKCKKLGAVALMNEFQKAVGVEGSVVGCKCMGKCKSAPNVKVLNSIDGIAGEVVDDSVRTPANPLCIGVGVEDVGTIVSNFFGANHNDLGLAAAS</sequence>
<keyword evidence="1" id="KW-0175">Coiled coil</keyword>
<dbReference type="Gene3D" id="3.40.30.10">
    <property type="entry name" value="Glutaredoxin"/>
    <property type="match status" value="1"/>
</dbReference>
<proteinExistence type="predicted"/>
<dbReference type="CDD" id="cd02980">
    <property type="entry name" value="TRX_Fd_family"/>
    <property type="match status" value="1"/>
</dbReference>
<organism evidence="2 3">
    <name type="scientific">Daucus carota subsp. sativus</name>
    <name type="common">Carrot</name>
    <dbReference type="NCBI Taxonomy" id="79200"/>
    <lineage>
        <taxon>Eukaryota</taxon>
        <taxon>Viridiplantae</taxon>
        <taxon>Streptophyta</taxon>
        <taxon>Embryophyta</taxon>
        <taxon>Tracheophyta</taxon>
        <taxon>Spermatophyta</taxon>
        <taxon>Magnoliopsida</taxon>
        <taxon>eudicotyledons</taxon>
        <taxon>Gunneridae</taxon>
        <taxon>Pentapetalae</taxon>
        <taxon>asterids</taxon>
        <taxon>campanulids</taxon>
        <taxon>Apiales</taxon>
        <taxon>Apiaceae</taxon>
        <taxon>Apioideae</taxon>
        <taxon>Scandiceae</taxon>
        <taxon>Daucinae</taxon>
        <taxon>Daucus</taxon>
        <taxon>Daucus sect. Daucus</taxon>
    </lineage>
</organism>
<reference evidence="2" key="1">
    <citation type="journal article" date="2016" name="Nat. Genet.">
        <title>A high-quality carrot genome assembly provides new insights into carotenoid accumulation and asterid genome evolution.</title>
        <authorList>
            <person name="Iorizzo M."/>
            <person name="Ellison S."/>
            <person name="Senalik D."/>
            <person name="Zeng P."/>
            <person name="Satapoomin P."/>
            <person name="Huang J."/>
            <person name="Bowman M."/>
            <person name="Iovene M."/>
            <person name="Sanseverino W."/>
            <person name="Cavagnaro P."/>
            <person name="Yildiz M."/>
            <person name="Macko-Podgorni A."/>
            <person name="Moranska E."/>
            <person name="Grzebelus E."/>
            <person name="Grzebelus D."/>
            <person name="Ashrafi H."/>
            <person name="Zheng Z."/>
            <person name="Cheng S."/>
            <person name="Spooner D."/>
            <person name="Van Deynze A."/>
            <person name="Simon P."/>
        </authorList>
    </citation>
    <scope>NUCLEOTIDE SEQUENCE</scope>
    <source>
        <tissue evidence="2">Leaf</tissue>
    </source>
</reference>
<dbReference type="SUPFAM" id="SSF52833">
    <property type="entry name" value="Thioredoxin-like"/>
    <property type="match status" value="1"/>
</dbReference>
<dbReference type="Proteomes" id="UP000077755">
    <property type="component" value="Chromosome 9"/>
</dbReference>
<keyword evidence="3" id="KW-1185">Reference proteome</keyword>
<feature type="coiled-coil region" evidence="1">
    <location>
        <begin position="135"/>
        <end position="169"/>
    </location>
</feature>
<feature type="coiled-coil region" evidence="1">
    <location>
        <begin position="78"/>
        <end position="105"/>
    </location>
</feature>